<dbReference type="Pfam" id="PF08268">
    <property type="entry name" value="FBA_3"/>
    <property type="match status" value="1"/>
</dbReference>
<dbReference type="OMA" id="FFNIHRY"/>
<dbReference type="SMART" id="SM00256">
    <property type="entry name" value="FBOX"/>
    <property type="match status" value="1"/>
</dbReference>
<dbReference type="InterPro" id="IPR050796">
    <property type="entry name" value="SCF_F-box_component"/>
</dbReference>
<dbReference type="EnsemblPlants" id="EMT12484">
    <property type="protein sequence ID" value="EMT12484"/>
    <property type="gene ID" value="F775_00791"/>
</dbReference>
<dbReference type="NCBIfam" id="TIGR01640">
    <property type="entry name" value="F_box_assoc_1"/>
    <property type="match status" value="1"/>
</dbReference>
<dbReference type="InterPro" id="IPR017451">
    <property type="entry name" value="F-box-assoc_interact_dom"/>
</dbReference>
<dbReference type="PANTHER" id="PTHR31672">
    <property type="entry name" value="BNACNNG10540D PROTEIN"/>
    <property type="match status" value="1"/>
</dbReference>
<dbReference type="Gene3D" id="1.20.1280.50">
    <property type="match status" value="1"/>
</dbReference>
<dbReference type="AlphaFoldDB" id="M8C077"/>
<protein>
    <submittedName>
        <fullName evidence="1">Uncharacterized protein</fullName>
    </submittedName>
</protein>
<dbReference type="SUPFAM" id="SSF81383">
    <property type="entry name" value="F-box domain"/>
    <property type="match status" value="1"/>
</dbReference>
<proteinExistence type="predicted"/>
<dbReference type="InterPro" id="IPR013187">
    <property type="entry name" value="F-box-assoc_dom_typ3"/>
</dbReference>
<reference evidence="1" key="1">
    <citation type="submission" date="2015-06" db="UniProtKB">
        <authorList>
            <consortium name="EnsemblPlants"/>
        </authorList>
    </citation>
    <scope>IDENTIFICATION</scope>
</reference>
<sequence>MDLKTREKRETKAARCPPELMEELVLEIFLRLPVKSLLRFKSLSKAWCTTISDPMFIRSHLERQKPSWLIIPHALDSTIEGEEWTTTFSTQIRFYQWQLGLGVSDTRLMHTTDFPGEFSSISHIAHCHGLVLFPTNTKLYIFNPATRDTMTLPKSNRTKTQYKHMFLPTGFGLDHHTDKYKVVRAFVRSKDPLTEVYRMGMEVFTVGDGEACTSWRETTTDLPYPVVEWITGKFVNGGLFWVIDRFHLEHDRNGFVRFSLEDETSRVIRLPDTLSLDRARDESFLLDVIQQGELCLTGGAIMLQSGPNFYRYELQTASNPLTKVFALEGLRYKRRREHATKKNIFFFNVTPYMESLVRIAS</sequence>
<dbReference type="PANTHER" id="PTHR31672:SF13">
    <property type="entry name" value="F-BOX PROTEIN CPR30-LIKE"/>
    <property type="match status" value="1"/>
</dbReference>
<dbReference type="InterPro" id="IPR001810">
    <property type="entry name" value="F-box_dom"/>
</dbReference>
<accession>M8C077</accession>
<dbReference type="Pfam" id="PF00646">
    <property type="entry name" value="F-box"/>
    <property type="match status" value="1"/>
</dbReference>
<evidence type="ECO:0000313" key="1">
    <source>
        <dbReference type="EnsemblPlants" id="EMT12484"/>
    </source>
</evidence>
<organism evidence="1">
    <name type="scientific">Aegilops tauschii</name>
    <name type="common">Tausch's goatgrass</name>
    <name type="synonym">Aegilops squarrosa</name>
    <dbReference type="NCBI Taxonomy" id="37682"/>
    <lineage>
        <taxon>Eukaryota</taxon>
        <taxon>Viridiplantae</taxon>
        <taxon>Streptophyta</taxon>
        <taxon>Embryophyta</taxon>
        <taxon>Tracheophyta</taxon>
        <taxon>Spermatophyta</taxon>
        <taxon>Magnoliopsida</taxon>
        <taxon>Liliopsida</taxon>
        <taxon>Poales</taxon>
        <taxon>Poaceae</taxon>
        <taxon>BOP clade</taxon>
        <taxon>Pooideae</taxon>
        <taxon>Triticodae</taxon>
        <taxon>Triticeae</taxon>
        <taxon>Triticinae</taxon>
        <taxon>Aegilops</taxon>
    </lineage>
</organism>
<name>M8C077_AEGTA</name>
<dbReference type="InterPro" id="IPR036047">
    <property type="entry name" value="F-box-like_dom_sf"/>
</dbReference>